<evidence type="ECO:0000256" key="1">
    <source>
        <dbReference type="ARBA" id="ARBA00001946"/>
    </source>
</evidence>
<comment type="similarity">
    <text evidence="4 19">Belongs to the CobS family.</text>
</comment>
<dbReference type="Proteomes" id="UP001310022">
    <property type="component" value="Unassembled WGS sequence"/>
</dbReference>
<comment type="caution">
    <text evidence="20">The sequence shown here is derived from an EMBL/GenBank/DDBJ whole genome shotgun (WGS) entry which is preliminary data.</text>
</comment>
<comment type="catalytic activity">
    <reaction evidence="17 19">
        <text>alpha-ribazole + adenosylcob(III)inamide-GDP = adenosylcob(III)alamin + GMP + H(+)</text>
        <dbReference type="Rhea" id="RHEA:16049"/>
        <dbReference type="ChEBI" id="CHEBI:10329"/>
        <dbReference type="ChEBI" id="CHEBI:15378"/>
        <dbReference type="ChEBI" id="CHEBI:18408"/>
        <dbReference type="ChEBI" id="CHEBI:58115"/>
        <dbReference type="ChEBI" id="CHEBI:60487"/>
        <dbReference type="EC" id="2.7.8.26"/>
    </reaction>
</comment>
<dbReference type="Pfam" id="PF02654">
    <property type="entry name" value="CobS"/>
    <property type="match status" value="1"/>
</dbReference>
<evidence type="ECO:0000256" key="4">
    <source>
        <dbReference type="ARBA" id="ARBA00010561"/>
    </source>
</evidence>
<accession>A0AAN4VZT0</accession>
<evidence type="ECO:0000313" key="20">
    <source>
        <dbReference type="EMBL" id="GJM62482.1"/>
    </source>
</evidence>
<dbReference type="NCBIfam" id="NF001277">
    <property type="entry name" value="PRK00235.1-3"/>
    <property type="match status" value="1"/>
</dbReference>
<evidence type="ECO:0000256" key="12">
    <source>
        <dbReference type="ARBA" id="ARBA00022989"/>
    </source>
</evidence>
<evidence type="ECO:0000256" key="15">
    <source>
        <dbReference type="ARBA" id="ARBA00032605"/>
    </source>
</evidence>
<evidence type="ECO:0000256" key="17">
    <source>
        <dbReference type="ARBA" id="ARBA00048623"/>
    </source>
</evidence>
<keyword evidence="10 19" id="KW-0812">Transmembrane</keyword>
<keyword evidence="8 19" id="KW-0169">Cobalamin biosynthesis</keyword>
<dbReference type="GO" id="GO:0009236">
    <property type="term" value="P:cobalamin biosynthetic process"/>
    <property type="evidence" value="ECO:0007669"/>
    <property type="project" value="UniProtKB-UniRule"/>
</dbReference>
<evidence type="ECO:0000256" key="18">
    <source>
        <dbReference type="ARBA" id="ARBA00049504"/>
    </source>
</evidence>
<evidence type="ECO:0000256" key="10">
    <source>
        <dbReference type="ARBA" id="ARBA00022692"/>
    </source>
</evidence>
<evidence type="ECO:0000256" key="6">
    <source>
        <dbReference type="ARBA" id="ARBA00015850"/>
    </source>
</evidence>
<feature type="transmembrane region" description="Helical" evidence="19">
    <location>
        <begin position="208"/>
        <end position="227"/>
    </location>
</feature>
<dbReference type="GO" id="GO:0008818">
    <property type="term" value="F:cobalamin 5'-phosphate synthase activity"/>
    <property type="evidence" value="ECO:0007669"/>
    <property type="project" value="UniProtKB-UniRule"/>
</dbReference>
<feature type="transmembrane region" description="Helical" evidence="19">
    <location>
        <begin position="185"/>
        <end position="202"/>
    </location>
</feature>
<keyword evidence="7 19" id="KW-1003">Cell membrane</keyword>
<dbReference type="NCBIfam" id="TIGR00317">
    <property type="entry name" value="cobS"/>
    <property type="match status" value="1"/>
</dbReference>
<evidence type="ECO:0000256" key="7">
    <source>
        <dbReference type="ARBA" id="ARBA00022475"/>
    </source>
</evidence>
<organism evidence="20 21">
    <name type="scientific">Persicobacter diffluens</name>
    <dbReference type="NCBI Taxonomy" id="981"/>
    <lineage>
        <taxon>Bacteria</taxon>
        <taxon>Pseudomonadati</taxon>
        <taxon>Bacteroidota</taxon>
        <taxon>Cytophagia</taxon>
        <taxon>Cytophagales</taxon>
        <taxon>Persicobacteraceae</taxon>
        <taxon>Persicobacter</taxon>
    </lineage>
</organism>
<comment type="subcellular location">
    <subcellularLocation>
        <location evidence="2 19">Cell membrane</location>
        <topology evidence="2 19">Multi-pass membrane protein</topology>
    </subcellularLocation>
</comment>
<evidence type="ECO:0000256" key="3">
    <source>
        <dbReference type="ARBA" id="ARBA00004663"/>
    </source>
</evidence>
<keyword evidence="9 19" id="KW-0808">Transferase</keyword>
<evidence type="ECO:0000256" key="13">
    <source>
        <dbReference type="ARBA" id="ARBA00023136"/>
    </source>
</evidence>
<protein>
    <recommendedName>
        <fullName evidence="6 19">Adenosylcobinamide-GDP ribazoletransferase</fullName>
        <ecNumber evidence="5 19">2.7.8.26</ecNumber>
    </recommendedName>
    <alternativeName>
        <fullName evidence="16 19">Cobalamin synthase</fullName>
    </alternativeName>
    <alternativeName>
        <fullName evidence="15 19">Cobalamin-5'-phosphate synthase</fullName>
    </alternativeName>
</protein>
<dbReference type="EMBL" id="BQKE01000002">
    <property type="protein sequence ID" value="GJM62482.1"/>
    <property type="molecule type" value="Genomic_DNA"/>
</dbReference>
<dbReference type="EC" id="2.7.8.26" evidence="5 19"/>
<dbReference type="AlphaFoldDB" id="A0AAN4VZT0"/>
<dbReference type="PANTHER" id="PTHR34148:SF1">
    <property type="entry name" value="ADENOSYLCOBINAMIDE-GDP RIBAZOLETRANSFERASE"/>
    <property type="match status" value="1"/>
</dbReference>
<reference evidence="20 21" key="1">
    <citation type="submission" date="2021-12" db="EMBL/GenBank/DDBJ databases">
        <title>Genome sequencing of bacteria with rrn-lacking chromosome and rrn-plasmid.</title>
        <authorList>
            <person name="Anda M."/>
            <person name="Iwasaki W."/>
        </authorList>
    </citation>
    <scope>NUCLEOTIDE SEQUENCE [LARGE SCALE GENOMIC DNA]</scope>
    <source>
        <strain evidence="20 21">NBRC 15940</strain>
    </source>
</reference>
<dbReference type="PANTHER" id="PTHR34148">
    <property type="entry name" value="ADENOSYLCOBINAMIDE-GDP RIBAZOLETRANSFERASE"/>
    <property type="match status" value="1"/>
</dbReference>
<evidence type="ECO:0000256" key="9">
    <source>
        <dbReference type="ARBA" id="ARBA00022679"/>
    </source>
</evidence>
<dbReference type="HAMAP" id="MF_00719">
    <property type="entry name" value="CobS"/>
    <property type="match status" value="1"/>
</dbReference>
<evidence type="ECO:0000256" key="16">
    <source>
        <dbReference type="ARBA" id="ARBA00032853"/>
    </source>
</evidence>
<feature type="transmembrane region" description="Helical" evidence="19">
    <location>
        <begin position="40"/>
        <end position="60"/>
    </location>
</feature>
<comment type="function">
    <text evidence="14 19">Joins adenosylcobinamide-GDP and alpha-ribazole to generate adenosylcobalamin (Ado-cobalamin). Also synthesizes adenosylcobalamin 5'-phosphate from adenosylcobinamide-GDP and alpha-ribazole 5'-phosphate.</text>
</comment>
<keyword evidence="11 19" id="KW-0460">Magnesium</keyword>
<evidence type="ECO:0000256" key="14">
    <source>
        <dbReference type="ARBA" id="ARBA00025228"/>
    </source>
</evidence>
<dbReference type="GO" id="GO:0005886">
    <property type="term" value="C:plasma membrane"/>
    <property type="evidence" value="ECO:0007669"/>
    <property type="project" value="UniProtKB-SubCell"/>
</dbReference>
<keyword evidence="13 19" id="KW-0472">Membrane</keyword>
<keyword evidence="21" id="KW-1185">Reference proteome</keyword>
<comment type="cofactor">
    <cofactor evidence="1 19">
        <name>Mg(2+)</name>
        <dbReference type="ChEBI" id="CHEBI:18420"/>
    </cofactor>
</comment>
<evidence type="ECO:0000256" key="8">
    <source>
        <dbReference type="ARBA" id="ARBA00022573"/>
    </source>
</evidence>
<evidence type="ECO:0000256" key="5">
    <source>
        <dbReference type="ARBA" id="ARBA00013200"/>
    </source>
</evidence>
<proteinExistence type="inferred from homology"/>
<sequence>MKKEIKVLLSALMFYTRIPSPVSFEYDPDYINQASKYFPLMGWIVGVICFGFFWLGMQFWDVHLATILSMVAGVLATGAFHEDGLADAFDGFGGGWSRAQILEIMKDSRVGTYGAAALIFLFLLKFWGLEGMAALTQNNTVLLALLFINFHSLARLTAITIVFTEDYAREDATSKVKPIAKKADVSIILVAFLLGLLPLALLSLQHPAFLLLFLPLILLHLLARRYFRRKLGGYTGDCLGAVEQLAELLILLSYPLIWKFIS</sequence>
<feature type="transmembrane region" description="Helical" evidence="19">
    <location>
        <begin position="110"/>
        <end position="129"/>
    </location>
</feature>
<keyword evidence="12 19" id="KW-1133">Transmembrane helix</keyword>
<dbReference type="GO" id="GO:0051073">
    <property type="term" value="F:adenosylcobinamide-GDP ribazoletransferase activity"/>
    <property type="evidence" value="ECO:0007669"/>
    <property type="project" value="UniProtKB-UniRule"/>
</dbReference>
<evidence type="ECO:0000256" key="19">
    <source>
        <dbReference type="HAMAP-Rule" id="MF_00719"/>
    </source>
</evidence>
<evidence type="ECO:0000256" key="11">
    <source>
        <dbReference type="ARBA" id="ARBA00022842"/>
    </source>
</evidence>
<feature type="transmembrane region" description="Helical" evidence="19">
    <location>
        <begin position="141"/>
        <end position="164"/>
    </location>
</feature>
<evidence type="ECO:0000313" key="21">
    <source>
        <dbReference type="Proteomes" id="UP001310022"/>
    </source>
</evidence>
<name>A0AAN4VZT0_9BACT</name>
<dbReference type="RefSeq" id="WP_338237765.1">
    <property type="nucleotide sequence ID" value="NZ_BQKE01000002.1"/>
</dbReference>
<gene>
    <name evidence="19 20" type="primary">cobS</name>
    <name evidence="20" type="ORF">PEDI_30340</name>
</gene>
<comment type="pathway">
    <text evidence="3 19">Cofactor biosynthesis; adenosylcobalamin biosynthesis; adenosylcobalamin from cob(II)yrinate a,c-diamide: step 7/7.</text>
</comment>
<dbReference type="InterPro" id="IPR003805">
    <property type="entry name" value="CobS"/>
</dbReference>
<comment type="catalytic activity">
    <reaction evidence="18 19">
        <text>alpha-ribazole 5'-phosphate + adenosylcob(III)inamide-GDP = adenosylcob(III)alamin 5'-phosphate + GMP + H(+)</text>
        <dbReference type="Rhea" id="RHEA:23560"/>
        <dbReference type="ChEBI" id="CHEBI:15378"/>
        <dbReference type="ChEBI" id="CHEBI:57918"/>
        <dbReference type="ChEBI" id="CHEBI:58115"/>
        <dbReference type="ChEBI" id="CHEBI:60487"/>
        <dbReference type="ChEBI" id="CHEBI:60493"/>
        <dbReference type="EC" id="2.7.8.26"/>
    </reaction>
</comment>
<evidence type="ECO:0000256" key="2">
    <source>
        <dbReference type="ARBA" id="ARBA00004651"/>
    </source>
</evidence>